<keyword evidence="3" id="KW-1185">Reference proteome</keyword>
<keyword evidence="1" id="KW-0732">Signal</keyword>
<evidence type="ECO:0000313" key="2">
    <source>
        <dbReference type="EMBL" id="KAK4415000.1"/>
    </source>
</evidence>
<protein>
    <recommendedName>
        <fullName evidence="4">Secreted protein</fullName>
    </recommendedName>
</protein>
<evidence type="ECO:0000313" key="3">
    <source>
        <dbReference type="Proteomes" id="UP001293254"/>
    </source>
</evidence>
<accession>A0AAE1XN73</accession>
<comment type="caution">
    <text evidence="2">The sequence shown here is derived from an EMBL/GenBank/DDBJ whole genome shotgun (WGS) entry which is preliminary data.</text>
</comment>
<dbReference type="AlphaFoldDB" id="A0AAE1XN73"/>
<feature type="signal peptide" evidence="1">
    <location>
        <begin position="1"/>
        <end position="23"/>
    </location>
</feature>
<reference evidence="2" key="2">
    <citation type="journal article" date="2024" name="Plant">
        <title>Genomic evolution and insights into agronomic trait innovations of Sesamum species.</title>
        <authorList>
            <person name="Miao H."/>
            <person name="Wang L."/>
            <person name="Qu L."/>
            <person name="Liu H."/>
            <person name="Sun Y."/>
            <person name="Le M."/>
            <person name="Wang Q."/>
            <person name="Wei S."/>
            <person name="Zheng Y."/>
            <person name="Lin W."/>
            <person name="Duan Y."/>
            <person name="Cao H."/>
            <person name="Xiong S."/>
            <person name="Wang X."/>
            <person name="Wei L."/>
            <person name="Li C."/>
            <person name="Ma Q."/>
            <person name="Ju M."/>
            <person name="Zhao R."/>
            <person name="Li G."/>
            <person name="Mu C."/>
            <person name="Tian Q."/>
            <person name="Mei H."/>
            <person name="Zhang T."/>
            <person name="Gao T."/>
            <person name="Zhang H."/>
        </authorList>
    </citation>
    <scope>NUCLEOTIDE SEQUENCE</scope>
    <source>
        <strain evidence="2">3651</strain>
    </source>
</reference>
<gene>
    <name evidence="2" type="ORF">Salat_2607100</name>
</gene>
<organism evidence="2 3">
    <name type="scientific">Sesamum alatum</name>
    <dbReference type="NCBI Taxonomy" id="300844"/>
    <lineage>
        <taxon>Eukaryota</taxon>
        <taxon>Viridiplantae</taxon>
        <taxon>Streptophyta</taxon>
        <taxon>Embryophyta</taxon>
        <taxon>Tracheophyta</taxon>
        <taxon>Spermatophyta</taxon>
        <taxon>Magnoliopsida</taxon>
        <taxon>eudicotyledons</taxon>
        <taxon>Gunneridae</taxon>
        <taxon>Pentapetalae</taxon>
        <taxon>asterids</taxon>
        <taxon>lamiids</taxon>
        <taxon>Lamiales</taxon>
        <taxon>Pedaliaceae</taxon>
        <taxon>Sesamum</taxon>
    </lineage>
</organism>
<reference evidence="2" key="1">
    <citation type="submission" date="2020-06" db="EMBL/GenBank/DDBJ databases">
        <authorList>
            <person name="Li T."/>
            <person name="Hu X."/>
            <person name="Zhang T."/>
            <person name="Song X."/>
            <person name="Zhang H."/>
            <person name="Dai N."/>
            <person name="Sheng W."/>
            <person name="Hou X."/>
            <person name="Wei L."/>
        </authorList>
    </citation>
    <scope>NUCLEOTIDE SEQUENCE</scope>
    <source>
        <strain evidence="2">3651</strain>
        <tissue evidence="2">Leaf</tissue>
    </source>
</reference>
<sequence>MVPKKWRLARIVMALLASHVSLPAETFSIVKQCAAALQPRNVCSYALGATGAQRRFKRRIWAALGGAWRRRVWRVVASLESSGLVVAAEATGLESSGGLKRQSWWRVWNFPL</sequence>
<evidence type="ECO:0000256" key="1">
    <source>
        <dbReference type="SAM" id="SignalP"/>
    </source>
</evidence>
<proteinExistence type="predicted"/>
<evidence type="ECO:0008006" key="4">
    <source>
        <dbReference type="Google" id="ProtNLM"/>
    </source>
</evidence>
<name>A0AAE1XN73_9LAMI</name>
<feature type="chain" id="PRO_5042187212" description="Secreted protein" evidence="1">
    <location>
        <begin position="24"/>
        <end position="112"/>
    </location>
</feature>
<dbReference type="EMBL" id="JACGWO010000011">
    <property type="protein sequence ID" value="KAK4415000.1"/>
    <property type="molecule type" value="Genomic_DNA"/>
</dbReference>
<dbReference type="Proteomes" id="UP001293254">
    <property type="component" value="Unassembled WGS sequence"/>
</dbReference>